<gene>
    <name evidence="1" type="ORF">DHL47_09735</name>
</gene>
<dbReference type="EMBL" id="QFAY01000020">
    <property type="protein sequence ID" value="MBP2621589.1"/>
    <property type="molecule type" value="Genomic_DNA"/>
</dbReference>
<keyword evidence="2" id="KW-1185">Reference proteome</keyword>
<name>A0ABS5B0T9_9STRE</name>
<comment type="caution">
    <text evidence="1">The sequence shown here is derived from an EMBL/GenBank/DDBJ whole genome shotgun (WGS) entry which is preliminary data.</text>
</comment>
<dbReference type="Proteomes" id="UP001519349">
    <property type="component" value="Unassembled WGS sequence"/>
</dbReference>
<protein>
    <submittedName>
        <fullName evidence="1">Uncharacterized protein</fullName>
    </submittedName>
</protein>
<organism evidence="1 2">
    <name type="scientific">Streptococcus panodentis</name>
    <dbReference type="NCBI Taxonomy" id="1581472"/>
    <lineage>
        <taxon>Bacteria</taxon>
        <taxon>Bacillati</taxon>
        <taxon>Bacillota</taxon>
        <taxon>Bacilli</taxon>
        <taxon>Lactobacillales</taxon>
        <taxon>Streptococcaceae</taxon>
        <taxon>Streptococcus</taxon>
    </lineage>
</organism>
<reference evidence="1 2" key="1">
    <citation type="submission" date="2018-05" db="EMBL/GenBank/DDBJ databases">
        <title>Draft genome sequence of Streptococcus panodentis CCUG 70867T.</title>
        <authorList>
            <person name="Salva-Serra F."/>
            <person name="Mendez V."/>
            <person name="Jaen-Luchoro D."/>
            <person name="Gonzales-Siles L."/>
            <person name="Karlsson R."/>
            <person name="Engstrom-Jakobsson H."/>
            <person name="Busquets A."/>
            <person name="Gomila M."/>
            <person name="Pineiro-Iglesias B."/>
            <person name="Bennasar-Figueras A."/>
            <person name="Seeger M."/>
            <person name="Moore E."/>
        </authorList>
    </citation>
    <scope>NUCLEOTIDE SEQUENCE [LARGE SCALE GENOMIC DNA]</scope>
    <source>
        <strain evidence="1 2">CCUG 70867</strain>
    </source>
</reference>
<sequence length="68" mass="7417">MKIENRWMRLLETALQLESSASGIPDRNFLRHLNPSNGDGGRLAVWPGFSSSEQQAVGQQAMAPPLPG</sequence>
<proteinExistence type="predicted"/>
<accession>A0ABS5B0T9</accession>
<evidence type="ECO:0000313" key="1">
    <source>
        <dbReference type="EMBL" id="MBP2621589.1"/>
    </source>
</evidence>
<dbReference type="RefSeq" id="WP_128837456.1">
    <property type="nucleotide sequence ID" value="NZ_QFAY01000020.1"/>
</dbReference>
<evidence type="ECO:0000313" key="2">
    <source>
        <dbReference type="Proteomes" id="UP001519349"/>
    </source>
</evidence>